<evidence type="ECO:0000313" key="3">
    <source>
        <dbReference type="Proteomes" id="UP001595993"/>
    </source>
</evidence>
<organism evidence="2 3">
    <name type="scientific">Streptomyces maoxianensis</name>
    <dbReference type="NCBI Taxonomy" id="1459942"/>
    <lineage>
        <taxon>Bacteria</taxon>
        <taxon>Bacillati</taxon>
        <taxon>Actinomycetota</taxon>
        <taxon>Actinomycetes</taxon>
        <taxon>Kitasatosporales</taxon>
        <taxon>Streptomycetaceae</taxon>
        <taxon>Streptomyces</taxon>
    </lineage>
</organism>
<dbReference type="Proteomes" id="UP001595993">
    <property type="component" value="Unassembled WGS sequence"/>
</dbReference>
<protein>
    <submittedName>
        <fullName evidence="2">Uncharacterized protein</fullName>
    </submittedName>
</protein>
<reference evidence="3" key="1">
    <citation type="journal article" date="2019" name="Int. J. Syst. Evol. Microbiol.">
        <title>The Global Catalogue of Microorganisms (GCM) 10K type strain sequencing project: providing services to taxonomists for standard genome sequencing and annotation.</title>
        <authorList>
            <consortium name="The Broad Institute Genomics Platform"/>
            <consortium name="The Broad Institute Genome Sequencing Center for Infectious Disease"/>
            <person name="Wu L."/>
            <person name="Ma J."/>
        </authorList>
    </citation>
    <scope>NUCLEOTIDE SEQUENCE [LARGE SCALE GENOMIC DNA]</scope>
    <source>
        <strain evidence="3">CGMCC 4.7139</strain>
    </source>
</reference>
<evidence type="ECO:0000256" key="1">
    <source>
        <dbReference type="SAM" id="MobiDB-lite"/>
    </source>
</evidence>
<sequence length="69" mass="7498">MFSAISACSRADPYAEEVLYERRATNHHTVARISTASRAIEALRTRRSLHGGAAQWRSPSAEASSAGPR</sequence>
<dbReference type="EMBL" id="JBHSFE010000038">
    <property type="protein sequence ID" value="MFC4612825.1"/>
    <property type="molecule type" value="Genomic_DNA"/>
</dbReference>
<accession>A0ABV9GEY0</accession>
<name>A0ABV9GEY0_9ACTN</name>
<feature type="region of interest" description="Disordered" evidence="1">
    <location>
        <begin position="50"/>
        <end position="69"/>
    </location>
</feature>
<evidence type="ECO:0000313" key="2">
    <source>
        <dbReference type="EMBL" id="MFC4612825.1"/>
    </source>
</evidence>
<proteinExistence type="predicted"/>
<gene>
    <name evidence="2" type="ORF">ACFO9E_34515</name>
</gene>
<keyword evidence="3" id="KW-1185">Reference proteome</keyword>
<dbReference type="RefSeq" id="WP_381203220.1">
    <property type="nucleotide sequence ID" value="NZ_JBHSFE010000038.1"/>
</dbReference>
<comment type="caution">
    <text evidence="2">The sequence shown here is derived from an EMBL/GenBank/DDBJ whole genome shotgun (WGS) entry which is preliminary data.</text>
</comment>